<dbReference type="CDD" id="cd06464">
    <property type="entry name" value="ACD_sHsps-like"/>
    <property type="match status" value="1"/>
</dbReference>
<dbReference type="EMBL" id="CP089984">
    <property type="protein sequence ID" value="WXB12491.1"/>
    <property type="molecule type" value="Genomic_DNA"/>
</dbReference>
<evidence type="ECO:0000256" key="3">
    <source>
        <dbReference type="SAM" id="MobiDB-lite"/>
    </source>
</evidence>
<comment type="similarity">
    <text evidence="1 2">Belongs to the small heat shock protein (HSP20) family.</text>
</comment>
<dbReference type="SUPFAM" id="SSF49764">
    <property type="entry name" value="HSP20-like chaperones"/>
    <property type="match status" value="1"/>
</dbReference>
<dbReference type="Pfam" id="PF00011">
    <property type="entry name" value="HSP20"/>
    <property type="match status" value="1"/>
</dbReference>
<gene>
    <name evidence="5" type="ORF">LZC94_32170</name>
</gene>
<dbReference type="InterPro" id="IPR031107">
    <property type="entry name" value="Small_HSP"/>
</dbReference>
<accession>A0ABZ2LTK4</accession>
<proteinExistence type="inferred from homology"/>
<feature type="region of interest" description="Disordered" evidence="3">
    <location>
        <begin position="142"/>
        <end position="164"/>
    </location>
</feature>
<evidence type="ECO:0000313" key="6">
    <source>
        <dbReference type="Proteomes" id="UP001370348"/>
    </source>
</evidence>
<name>A0ABZ2LTK4_9BACT</name>
<dbReference type="Proteomes" id="UP001370348">
    <property type="component" value="Chromosome"/>
</dbReference>
<evidence type="ECO:0000313" key="5">
    <source>
        <dbReference type="EMBL" id="WXB12491.1"/>
    </source>
</evidence>
<dbReference type="PANTHER" id="PTHR11527">
    <property type="entry name" value="HEAT-SHOCK PROTEIN 20 FAMILY MEMBER"/>
    <property type="match status" value="1"/>
</dbReference>
<keyword evidence="6" id="KW-1185">Reference proteome</keyword>
<evidence type="ECO:0000256" key="2">
    <source>
        <dbReference type="RuleBase" id="RU003616"/>
    </source>
</evidence>
<reference evidence="5 6" key="1">
    <citation type="submission" date="2021-12" db="EMBL/GenBank/DDBJ databases">
        <title>Discovery of the Pendulisporaceae a myxobacterial family with distinct sporulation behavior and unique specialized metabolism.</title>
        <authorList>
            <person name="Garcia R."/>
            <person name="Popoff A."/>
            <person name="Bader C.D."/>
            <person name="Loehr J."/>
            <person name="Walesch S."/>
            <person name="Walt C."/>
            <person name="Boldt J."/>
            <person name="Bunk B."/>
            <person name="Haeckl F.J.F.P.J."/>
            <person name="Gunesch A.P."/>
            <person name="Birkelbach J."/>
            <person name="Nuebel U."/>
            <person name="Pietschmann T."/>
            <person name="Bach T."/>
            <person name="Mueller R."/>
        </authorList>
    </citation>
    <scope>NUCLEOTIDE SEQUENCE [LARGE SCALE GENOMIC DNA]</scope>
    <source>
        <strain evidence="5 6">MSr11954</strain>
    </source>
</reference>
<dbReference type="InterPro" id="IPR008978">
    <property type="entry name" value="HSP20-like_chaperone"/>
</dbReference>
<protein>
    <submittedName>
        <fullName evidence="5">Hsp20/alpha crystallin family protein</fullName>
    </submittedName>
</protein>
<dbReference type="InterPro" id="IPR002068">
    <property type="entry name" value="A-crystallin/Hsp20_dom"/>
</dbReference>
<evidence type="ECO:0000256" key="1">
    <source>
        <dbReference type="PROSITE-ProRule" id="PRU00285"/>
    </source>
</evidence>
<dbReference type="PROSITE" id="PS01031">
    <property type="entry name" value="SHSP"/>
    <property type="match status" value="1"/>
</dbReference>
<sequence>MFDYESFRRFDRVLDDVMGASFGTATHRRAFSPSIDVFSDAERVLFVCDLPGVKREDLELTVEGRTLTIRGARKFAEPGQNKGDGKAGQVLLGRSYGSFNRAFTLPEDLDVSRLTAELVEGVLTIRIPRLEASKPRRIAISTQPALAESAPSPAPNVPNLNEGK</sequence>
<feature type="domain" description="SHSP" evidence="4">
    <location>
        <begin position="26"/>
        <end position="143"/>
    </location>
</feature>
<dbReference type="Gene3D" id="2.60.40.790">
    <property type="match status" value="1"/>
</dbReference>
<evidence type="ECO:0000259" key="4">
    <source>
        <dbReference type="PROSITE" id="PS01031"/>
    </source>
</evidence>
<organism evidence="5 6">
    <name type="scientific">Pendulispora albinea</name>
    <dbReference type="NCBI Taxonomy" id="2741071"/>
    <lineage>
        <taxon>Bacteria</taxon>
        <taxon>Pseudomonadati</taxon>
        <taxon>Myxococcota</taxon>
        <taxon>Myxococcia</taxon>
        <taxon>Myxococcales</taxon>
        <taxon>Sorangiineae</taxon>
        <taxon>Pendulisporaceae</taxon>
        <taxon>Pendulispora</taxon>
    </lineage>
</organism>
<dbReference type="RefSeq" id="WP_394822113.1">
    <property type="nucleotide sequence ID" value="NZ_CP089984.1"/>
</dbReference>